<evidence type="ECO:0000256" key="3">
    <source>
        <dbReference type="ARBA" id="ARBA00012438"/>
    </source>
</evidence>
<evidence type="ECO:0000256" key="6">
    <source>
        <dbReference type="ARBA" id="ARBA00022679"/>
    </source>
</evidence>
<dbReference type="SMART" id="SM00091">
    <property type="entry name" value="PAS"/>
    <property type="match status" value="1"/>
</dbReference>
<dbReference type="PROSITE" id="PS50109">
    <property type="entry name" value="HIS_KIN"/>
    <property type="match status" value="1"/>
</dbReference>
<dbReference type="SMART" id="SM00388">
    <property type="entry name" value="HisKA"/>
    <property type="match status" value="1"/>
</dbReference>
<name>A0A8J7YI79_9EURY</name>
<dbReference type="InterPro" id="IPR003661">
    <property type="entry name" value="HisK_dim/P_dom"/>
</dbReference>
<evidence type="ECO:0000256" key="4">
    <source>
        <dbReference type="ARBA" id="ARBA00022475"/>
    </source>
</evidence>
<dbReference type="CDD" id="cd00082">
    <property type="entry name" value="HisKA"/>
    <property type="match status" value="1"/>
</dbReference>
<protein>
    <recommendedName>
        <fullName evidence="3">histidine kinase</fullName>
        <ecNumber evidence="3">2.7.13.3</ecNumber>
    </recommendedName>
</protein>
<organism evidence="12 13">
    <name type="scientific">Haloarcula salinisoli</name>
    <dbReference type="NCBI Taxonomy" id="2487746"/>
    <lineage>
        <taxon>Archaea</taxon>
        <taxon>Methanobacteriati</taxon>
        <taxon>Methanobacteriota</taxon>
        <taxon>Stenosarchaea group</taxon>
        <taxon>Halobacteria</taxon>
        <taxon>Halobacteriales</taxon>
        <taxon>Haloarculaceae</taxon>
        <taxon>Haloarcula</taxon>
    </lineage>
</organism>
<evidence type="ECO:0000259" key="10">
    <source>
        <dbReference type="PROSITE" id="PS50109"/>
    </source>
</evidence>
<dbReference type="SUPFAM" id="SSF47384">
    <property type="entry name" value="Homodimeric domain of signal transducing histidine kinase"/>
    <property type="match status" value="1"/>
</dbReference>
<accession>A0A8J7YI79</accession>
<feature type="domain" description="PAS" evidence="11">
    <location>
        <begin position="8"/>
        <end position="78"/>
    </location>
</feature>
<dbReference type="Gene3D" id="3.30.565.10">
    <property type="entry name" value="Histidine kinase-like ATPase, C-terminal domain"/>
    <property type="match status" value="1"/>
</dbReference>
<reference evidence="12" key="1">
    <citation type="submission" date="2021-06" db="EMBL/GenBank/DDBJ databases">
        <title>Halomicroarcula sp. F24A a new haloarchaeum isolated from saline soil.</title>
        <authorList>
            <person name="Duran-Viseras A."/>
            <person name="Sanchez-Porro C."/>
            <person name="Ventosa A."/>
        </authorList>
    </citation>
    <scope>NUCLEOTIDE SEQUENCE</scope>
    <source>
        <strain evidence="12">F24A</strain>
    </source>
</reference>
<dbReference type="InterPro" id="IPR013656">
    <property type="entry name" value="PAS_4"/>
</dbReference>
<keyword evidence="13" id="KW-1185">Reference proteome</keyword>
<dbReference type="Gene3D" id="3.30.450.20">
    <property type="entry name" value="PAS domain"/>
    <property type="match status" value="1"/>
</dbReference>
<evidence type="ECO:0000256" key="5">
    <source>
        <dbReference type="ARBA" id="ARBA00022553"/>
    </source>
</evidence>
<keyword evidence="9" id="KW-0067">ATP-binding</keyword>
<evidence type="ECO:0000256" key="7">
    <source>
        <dbReference type="ARBA" id="ARBA00022741"/>
    </source>
</evidence>
<evidence type="ECO:0000313" key="12">
    <source>
        <dbReference type="EMBL" id="MBX0303184.1"/>
    </source>
</evidence>
<dbReference type="CDD" id="cd00075">
    <property type="entry name" value="HATPase"/>
    <property type="match status" value="1"/>
</dbReference>
<dbReference type="SMART" id="SM00387">
    <property type="entry name" value="HATPase_c"/>
    <property type="match status" value="1"/>
</dbReference>
<evidence type="ECO:0000259" key="11">
    <source>
        <dbReference type="PROSITE" id="PS50112"/>
    </source>
</evidence>
<sequence length="508" mass="55285">MSRDAPSTDAFHAAILDRISDGVVALNDDLQFTYLNDRAVELLDADRDGLLGRPVWDSLSDEATAVFRPPLERAVETGTEQSCEWVGPERGLNRLVRFYPDEDGLTIVVTETTDRRSHEETLGRLHEATRRMLLARSPEAVADLVSRAAVEILGLPLNAVHYYDEETDALLPVVQSPACYDVLGEAPALDSGLAWEAYQSGDVGVYTDVRAAAGVFDVETPFRSELLVPLGEYGVFIVAAQTTDEFTDTDVTLAQLLAANATVALEQVTTESLLAQQRDNLELLTRMMSHDIRNDLQVVGAVAEILGENVDGPQQEYVEKIRRNTAAAVDLTTSAQELVEAMLRTETEPCPVALRESLGDQITRVAETATDATITVDGEIPDVAVLADEMLGSVFRNVIKNAVQHNREPDPTVTVTVEADETAVRIQIADNGPGIPDARKESIFGRGERGMSSDGTGIGLYLVQTLVDQYGGHVWVEDRAERSSASSRPPADDTDPTGAVFVIELRRE</sequence>
<keyword evidence="6" id="KW-0808">Transferase</keyword>
<dbReference type="CDD" id="cd00130">
    <property type="entry name" value="PAS"/>
    <property type="match status" value="1"/>
</dbReference>
<dbReference type="GO" id="GO:0005886">
    <property type="term" value="C:plasma membrane"/>
    <property type="evidence" value="ECO:0007669"/>
    <property type="project" value="UniProtKB-SubCell"/>
</dbReference>
<evidence type="ECO:0000256" key="9">
    <source>
        <dbReference type="ARBA" id="ARBA00022840"/>
    </source>
</evidence>
<evidence type="ECO:0000256" key="1">
    <source>
        <dbReference type="ARBA" id="ARBA00000085"/>
    </source>
</evidence>
<dbReference type="PANTHER" id="PTHR44936:SF10">
    <property type="entry name" value="SENSOR PROTEIN RSTB"/>
    <property type="match status" value="1"/>
</dbReference>
<comment type="subcellular location">
    <subcellularLocation>
        <location evidence="2">Cell membrane</location>
        <topology evidence="2">Multi-pass membrane protein</topology>
    </subcellularLocation>
</comment>
<comment type="catalytic activity">
    <reaction evidence="1">
        <text>ATP + protein L-histidine = ADP + protein N-phospho-L-histidine.</text>
        <dbReference type="EC" id="2.7.13.3"/>
    </reaction>
</comment>
<dbReference type="InterPro" id="IPR036890">
    <property type="entry name" value="HATPase_C_sf"/>
</dbReference>
<dbReference type="InterPro" id="IPR029016">
    <property type="entry name" value="GAF-like_dom_sf"/>
</dbReference>
<dbReference type="RefSeq" id="WP_220587401.1">
    <property type="nucleotide sequence ID" value="NZ_RKLQ01000001.1"/>
</dbReference>
<dbReference type="InterPro" id="IPR035965">
    <property type="entry name" value="PAS-like_dom_sf"/>
</dbReference>
<dbReference type="PANTHER" id="PTHR44936">
    <property type="entry name" value="SENSOR PROTEIN CREC"/>
    <property type="match status" value="1"/>
</dbReference>
<dbReference type="Pfam" id="PF08448">
    <property type="entry name" value="PAS_4"/>
    <property type="match status" value="1"/>
</dbReference>
<keyword evidence="5" id="KW-0597">Phosphoprotein</keyword>
<dbReference type="InterPro" id="IPR005467">
    <property type="entry name" value="His_kinase_dom"/>
</dbReference>
<dbReference type="Proteomes" id="UP000783863">
    <property type="component" value="Unassembled WGS sequence"/>
</dbReference>
<dbReference type="EC" id="2.7.13.3" evidence="3"/>
<proteinExistence type="predicted"/>
<dbReference type="PRINTS" id="PR00344">
    <property type="entry name" value="BCTRLSENSOR"/>
</dbReference>
<dbReference type="SUPFAM" id="SSF55785">
    <property type="entry name" value="PYP-like sensor domain (PAS domain)"/>
    <property type="match status" value="1"/>
</dbReference>
<feature type="domain" description="Histidine kinase" evidence="10">
    <location>
        <begin position="287"/>
        <end position="508"/>
    </location>
</feature>
<gene>
    <name evidence="12" type="ORF">EGD98_05800</name>
</gene>
<dbReference type="InterPro" id="IPR003594">
    <property type="entry name" value="HATPase_dom"/>
</dbReference>
<keyword evidence="4" id="KW-0472">Membrane</keyword>
<keyword evidence="7" id="KW-0547">Nucleotide-binding</keyword>
<dbReference type="InterPro" id="IPR003018">
    <property type="entry name" value="GAF"/>
</dbReference>
<dbReference type="InterPro" id="IPR004358">
    <property type="entry name" value="Sig_transdc_His_kin-like_C"/>
</dbReference>
<comment type="caution">
    <text evidence="12">The sequence shown here is derived from an EMBL/GenBank/DDBJ whole genome shotgun (WGS) entry which is preliminary data.</text>
</comment>
<dbReference type="GO" id="GO:0000155">
    <property type="term" value="F:phosphorelay sensor kinase activity"/>
    <property type="evidence" value="ECO:0007669"/>
    <property type="project" value="InterPro"/>
</dbReference>
<dbReference type="InterPro" id="IPR000014">
    <property type="entry name" value="PAS"/>
</dbReference>
<dbReference type="PROSITE" id="PS50112">
    <property type="entry name" value="PAS"/>
    <property type="match status" value="1"/>
</dbReference>
<keyword evidence="8" id="KW-0418">Kinase</keyword>
<dbReference type="Gene3D" id="3.30.450.40">
    <property type="match status" value="1"/>
</dbReference>
<dbReference type="Pfam" id="PF00512">
    <property type="entry name" value="HisKA"/>
    <property type="match status" value="1"/>
</dbReference>
<dbReference type="Pfam" id="PF02518">
    <property type="entry name" value="HATPase_c"/>
    <property type="match status" value="1"/>
</dbReference>
<keyword evidence="4" id="KW-1003">Cell membrane</keyword>
<dbReference type="SUPFAM" id="SSF55781">
    <property type="entry name" value="GAF domain-like"/>
    <property type="match status" value="1"/>
</dbReference>
<dbReference type="InterPro" id="IPR050980">
    <property type="entry name" value="2C_sensor_his_kinase"/>
</dbReference>
<dbReference type="Pfam" id="PF13185">
    <property type="entry name" value="GAF_2"/>
    <property type="match status" value="1"/>
</dbReference>
<dbReference type="SUPFAM" id="SSF55874">
    <property type="entry name" value="ATPase domain of HSP90 chaperone/DNA topoisomerase II/histidine kinase"/>
    <property type="match status" value="1"/>
</dbReference>
<dbReference type="AlphaFoldDB" id="A0A8J7YI79"/>
<evidence type="ECO:0000313" key="13">
    <source>
        <dbReference type="Proteomes" id="UP000783863"/>
    </source>
</evidence>
<evidence type="ECO:0000256" key="8">
    <source>
        <dbReference type="ARBA" id="ARBA00022777"/>
    </source>
</evidence>
<evidence type="ECO:0000256" key="2">
    <source>
        <dbReference type="ARBA" id="ARBA00004651"/>
    </source>
</evidence>
<dbReference type="GO" id="GO:0005524">
    <property type="term" value="F:ATP binding"/>
    <property type="evidence" value="ECO:0007669"/>
    <property type="project" value="UniProtKB-KW"/>
</dbReference>
<dbReference type="EMBL" id="RKLQ01000001">
    <property type="protein sequence ID" value="MBX0303184.1"/>
    <property type="molecule type" value="Genomic_DNA"/>
</dbReference>
<dbReference type="InterPro" id="IPR036097">
    <property type="entry name" value="HisK_dim/P_sf"/>
</dbReference>